<dbReference type="EMBL" id="ADAS02000017">
    <property type="protein sequence ID" value="OAV96733.1"/>
    <property type="molecule type" value="Genomic_DNA"/>
</dbReference>
<reference evidence="3 4" key="3">
    <citation type="journal article" date="2017" name="G3 (Bethesda)">
        <title>Comparative analysis highlights variable genome content of wheat rusts and divergence of the mating loci.</title>
        <authorList>
            <person name="Cuomo C.A."/>
            <person name="Bakkeren G."/>
            <person name="Khalil H.B."/>
            <person name="Panwar V."/>
            <person name="Joly D."/>
            <person name="Linning R."/>
            <person name="Sakthikumar S."/>
            <person name="Song X."/>
            <person name="Adiconis X."/>
            <person name="Fan L."/>
            <person name="Goldberg J.M."/>
            <person name="Levin J.Z."/>
            <person name="Young S."/>
            <person name="Zeng Q."/>
            <person name="Anikster Y."/>
            <person name="Bruce M."/>
            <person name="Wang M."/>
            <person name="Yin C."/>
            <person name="McCallum B."/>
            <person name="Szabo L.J."/>
            <person name="Hulbert S."/>
            <person name="Chen X."/>
            <person name="Fellers J.P."/>
        </authorList>
    </citation>
    <scope>NUCLEOTIDE SEQUENCE</scope>
    <source>
        <strain evidence="4">Isolate 1-1 / race 1 (BBBD)</strain>
        <strain evidence="3">isolate 1-1 / race 1 (BBBD)</strain>
    </source>
</reference>
<dbReference type="Proteomes" id="UP000005240">
    <property type="component" value="Unassembled WGS sequence"/>
</dbReference>
<reference evidence="2" key="1">
    <citation type="submission" date="2009-11" db="EMBL/GenBank/DDBJ databases">
        <authorList>
            <consortium name="The Broad Institute Genome Sequencing Platform"/>
            <person name="Ward D."/>
            <person name="Feldgarden M."/>
            <person name="Earl A."/>
            <person name="Young S.K."/>
            <person name="Zeng Q."/>
            <person name="Koehrsen M."/>
            <person name="Alvarado L."/>
            <person name="Berlin A."/>
            <person name="Bochicchio J."/>
            <person name="Borenstein D."/>
            <person name="Chapman S.B."/>
            <person name="Chen Z."/>
            <person name="Engels R."/>
            <person name="Freedman E."/>
            <person name="Gellesch M."/>
            <person name="Goldberg J."/>
            <person name="Griggs A."/>
            <person name="Gujja S."/>
            <person name="Heilman E."/>
            <person name="Heiman D."/>
            <person name="Hepburn T."/>
            <person name="Howarth C."/>
            <person name="Jen D."/>
            <person name="Larson L."/>
            <person name="Lewis B."/>
            <person name="Mehta T."/>
            <person name="Park D."/>
            <person name="Pearson M."/>
            <person name="Roberts A."/>
            <person name="Saif S."/>
            <person name="Shea T."/>
            <person name="Shenoy N."/>
            <person name="Sisk P."/>
            <person name="Stolte C."/>
            <person name="Sykes S."/>
            <person name="Thomson T."/>
            <person name="Walk T."/>
            <person name="White J."/>
            <person name="Yandava C."/>
            <person name="Izard J."/>
            <person name="Baranova O.V."/>
            <person name="Blanton J.M."/>
            <person name="Tanner A.C."/>
            <person name="Dewhirst F.E."/>
            <person name="Haas B."/>
            <person name="Nusbaum C."/>
            <person name="Birren B."/>
        </authorList>
    </citation>
    <scope>NUCLEOTIDE SEQUENCE [LARGE SCALE GENOMIC DNA]</scope>
    <source>
        <strain evidence="2">1-1 BBBD Race 1</strain>
    </source>
</reference>
<name>A0A180GXL2_PUCT1</name>
<keyword evidence="4" id="KW-1185">Reference proteome</keyword>
<organism evidence="2">
    <name type="scientific">Puccinia triticina (isolate 1-1 / race 1 (BBBD))</name>
    <name type="common">Brown leaf rust fungus</name>
    <dbReference type="NCBI Taxonomy" id="630390"/>
    <lineage>
        <taxon>Eukaryota</taxon>
        <taxon>Fungi</taxon>
        <taxon>Dikarya</taxon>
        <taxon>Basidiomycota</taxon>
        <taxon>Pucciniomycotina</taxon>
        <taxon>Pucciniomycetes</taxon>
        <taxon>Pucciniales</taxon>
        <taxon>Pucciniaceae</taxon>
        <taxon>Puccinia</taxon>
    </lineage>
</organism>
<reference evidence="3" key="4">
    <citation type="submission" date="2025-05" db="UniProtKB">
        <authorList>
            <consortium name="EnsemblFungi"/>
        </authorList>
    </citation>
    <scope>IDENTIFICATION</scope>
    <source>
        <strain evidence="3">isolate 1-1 / race 1 (BBBD)</strain>
    </source>
</reference>
<protein>
    <submittedName>
        <fullName evidence="3">CxC1 domain-containing protein</fullName>
    </submittedName>
</protein>
<dbReference type="InterPro" id="IPR041320">
    <property type="entry name" value="CxC1"/>
</dbReference>
<dbReference type="OrthoDB" id="2505730at2759"/>
<evidence type="ECO:0000313" key="2">
    <source>
        <dbReference type="EMBL" id="OAV96733.1"/>
    </source>
</evidence>
<dbReference type="Pfam" id="PF18802">
    <property type="entry name" value="CxC1"/>
    <property type="match status" value="1"/>
</dbReference>
<reference evidence="2" key="2">
    <citation type="submission" date="2016-05" db="EMBL/GenBank/DDBJ databases">
        <title>Comparative analysis highlights variable genome content of wheat rusts and divergence of the mating loci.</title>
        <authorList>
            <person name="Cuomo C.A."/>
            <person name="Bakkeren G."/>
            <person name="Szabo L."/>
            <person name="Khalil H."/>
            <person name="Joly D."/>
            <person name="Goldberg J."/>
            <person name="Young S."/>
            <person name="Zeng Q."/>
            <person name="Fellers J."/>
        </authorList>
    </citation>
    <scope>NUCLEOTIDE SEQUENCE [LARGE SCALE GENOMIC DNA]</scope>
    <source>
        <strain evidence="2">1-1 BBBD Race 1</strain>
    </source>
</reference>
<proteinExistence type="predicted"/>
<dbReference type="PANTHER" id="PTHR33096">
    <property type="entry name" value="CXC2 DOMAIN-CONTAINING PROTEIN"/>
    <property type="match status" value="1"/>
</dbReference>
<dbReference type="Pfam" id="PF18758">
    <property type="entry name" value="KDZ"/>
    <property type="match status" value="1"/>
</dbReference>
<dbReference type="InterPro" id="IPR040521">
    <property type="entry name" value="KDZ"/>
</dbReference>
<evidence type="ECO:0000259" key="1">
    <source>
        <dbReference type="Pfam" id="PF18802"/>
    </source>
</evidence>
<evidence type="ECO:0000313" key="3">
    <source>
        <dbReference type="EnsemblFungi" id="PTTG_07681-t43_1-p1"/>
    </source>
</evidence>
<dbReference type="PANTHER" id="PTHR33096:SF1">
    <property type="entry name" value="CXC1-LIKE CYSTEINE CLUSTER ASSOCIATED WITH KDZ TRANSPOSASES DOMAIN-CONTAINING PROTEIN"/>
    <property type="match status" value="1"/>
</dbReference>
<gene>
    <name evidence="2" type="ORF">PTTG_07681</name>
</gene>
<evidence type="ECO:0000313" key="4">
    <source>
        <dbReference type="Proteomes" id="UP000005240"/>
    </source>
</evidence>
<dbReference type="VEuPathDB" id="FungiDB:PTTG_07681"/>
<sequence>MDLIDIYNRTTQGKTIPFCKCTPDVIWLLHFGFIACSAKRPRTAFSIPLLQFHYTLWQTTTVSTSGFVKALAKFLDKNEVKSDPNEPDFIIAMDGNYQQQHYAYASKDWPTNSQYPPTFLPPSKVNTSEALCEATNVHVTGVEDPCALAHKVADDTRDDTTWQKCDDNGLFAGACQHKIPLLYANVYKSGEKLYYPISILGRIVSEFPHSRIGVLYDIGCQLETHQKIQQIQQRLFFFDRQSDLMFGTSVFHSYVHKWSCQVKYNPQLNKSWGLSDGEGLERLWSNLSPLISSLRVSSRLHRLMAVHNRTLYYAACLNQTTKKQKKELGHLICLEEQLEAEWSREGLSAAQVVAQANIASRLSDQILEQQTKVGDPTILENLTVPQQDLLLKIWYLKTDLCRKFLALIEEKQPLVCEPMGSRN</sequence>
<dbReference type="AlphaFoldDB" id="A0A180GXL2"/>
<feature type="domain" description="CxC1-like cysteine cluster associated with KDZ transposases" evidence="1">
    <location>
        <begin position="1"/>
        <end position="77"/>
    </location>
</feature>
<dbReference type="EnsemblFungi" id="PTTG_07681-t43_1">
    <property type="protein sequence ID" value="PTTG_07681-t43_1-p1"/>
    <property type="gene ID" value="PTTG_07681"/>
</dbReference>
<accession>A0A180GXL2</accession>